<evidence type="ECO:0000256" key="7">
    <source>
        <dbReference type="ARBA" id="ARBA00023242"/>
    </source>
</evidence>
<dbReference type="SMART" id="SM00424">
    <property type="entry name" value="STE"/>
    <property type="match status" value="1"/>
</dbReference>
<organism evidence="12 13">
    <name type="scientific">Ephemerocybe angulata</name>
    <dbReference type="NCBI Taxonomy" id="980116"/>
    <lineage>
        <taxon>Eukaryota</taxon>
        <taxon>Fungi</taxon>
        <taxon>Dikarya</taxon>
        <taxon>Basidiomycota</taxon>
        <taxon>Agaricomycotina</taxon>
        <taxon>Agaricomycetes</taxon>
        <taxon>Agaricomycetidae</taxon>
        <taxon>Agaricales</taxon>
        <taxon>Agaricineae</taxon>
        <taxon>Psathyrellaceae</taxon>
        <taxon>Ephemerocybe</taxon>
    </lineage>
</organism>
<dbReference type="Pfam" id="PF00096">
    <property type="entry name" value="zf-C2H2"/>
    <property type="match status" value="2"/>
</dbReference>
<name>A0A8H5BP73_9AGAR</name>
<evidence type="ECO:0000256" key="1">
    <source>
        <dbReference type="ARBA" id="ARBA00004123"/>
    </source>
</evidence>
<evidence type="ECO:0000313" key="13">
    <source>
        <dbReference type="Proteomes" id="UP000541558"/>
    </source>
</evidence>
<feature type="compositionally biased region" description="Low complexity" evidence="10">
    <location>
        <begin position="728"/>
        <end position="739"/>
    </location>
</feature>
<evidence type="ECO:0000256" key="8">
    <source>
        <dbReference type="ARBA" id="ARBA00024345"/>
    </source>
</evidence>
<keyword evidence="6" id="KW-0804">Transcription</keyword>
<dbReference type="Proteomes" id="UP000541558">
    <property type="component" value="Unassembled WGS sequence"/>
</dbReference>
<feature type="compositionally biased region" description="Low complexity" evidence="10">
    <location>
        <begin position="152"/>
        <end position="192"/>
    </location>
</feature>
<proteinExistence type="inferred from homology"/>
<feature type="compositionally biased region" description="Basic and acidic residues" evidence="10">
    <location>
        <begin position="110"/>
        <end position="119"/>
    </location>
</feature>
<dbReference type="PROSITE" id="PS50157">
    <property type="entry name" value="ZINC_FINGER_C2H2_2"/>
    <property type="match status" value="2"/>
</dbReference>
<comment type="subcellular location">
    <subcellularLocation>
        <location evidence="1">Nucleus</location>
    </subcellularLocation>
</comment>
<dbReference type="GO" id="GO:0003700">
    <property type="term" value="F:DNA-binding transcription factor activity"/>
    <property type="evidence" value="ECO:0007669"/>
    <property type="project" value="InterPro"/>
</dbReference>
<comment type="similarity">
    <text evidence="8">Belongs to the STE12 transcription factor family.</text>
</comment>
<feature type="domain" description="C2H2-type" evidence="11">
    <location>
        <begin position="801"/>
        <end position="828"/>
    </location>
</feature>
<evidence type="ECO:0000256" key="9">
    <source>
        <dbReference type="PROSITE-ProRule" id="PRU00042"/>
    </source>
</evidence>
<feature type="compositionally biased region" description="Polar residues" evidence="10">
    <location>
        <begin position="844"/>
        <end position="856"/>
    </location>
</feature>
<dbReference type="OrthoDB" id="1095242at2759"/>
<gene>
    <name evidence="12" type="ORF">D9611_000517</name>
</gene>
<feature type="compositionally biased region" description="Basic and acidic residues" evidence="10">
    <location>
        <begin position="865"/>
        <end position="877"/>
    </location>
</feature>
<evidence type="ECO:0000259" key="11">
    <source>
        <dbReference type="PROSITE" id="PS50157"/>
    </source>
</evidence>
<feature type="region of interest" description="Disordered" evidence="10">
    <location>
        <begin position="1"/>
        <end position="76"/>
    </location>
</feature>
<protein>
    <recommendedName>
        <fullName evidence="11">C2H2-type domain-containing protein</fullName>
    </recommendedName>
</protein>
<evidence type="ECO:0000256" key="10">
    <source>
        <dbReference type="SAM" id="MobiDB-lite"/>
    </source>
</evidence>
<dbReference type="SMART" id="SM00355">
    <property type="entry name" value="ZnF_C2H2"/>
    <property type="match status" value="2"/>
</dbReference>
<feature type="compositionally biased region" description="Low complexity" evidence="10">
    <location>
        <begin position="1243"/>
        <end position="1253"/>
    </location>
</feature>
<feature type="compositionally biased region" description="Gly residues" evidence="10">
    <location>
        <begin position="828"/>
        <end position="841"/>
    </location>
</feature>
<comment type="caution">
    <text evidence="12">The sequence shown here is derived from an EMBL/GenBank/DDBJ whole genome shotgun (WGS) entry which is preliminary data.</text>
</comment>
<feature type="region of interest" description="Disordered" evidence="10">
    <location>
        <begin position="453"/>
        <end position="514"/>
    </location>
</feature>
<dbReference type="GO" id="GO:1990526">
    <property type="term" value="C:Ste12p-Dig1p-Dig2p complex"/>
    <property type="evidence" value="ECO:0007669"/>
    <property type="project" value="TreeGrafter"/>
</dbReference>
<feature type="region of interest" description="Disordered" evidence="10">
    <location>
        <begin position="1229"/>
        <end position="1264"/>
    </location>
</feature>
<dbReference type="FunFam" id="3.30.160.60:FF:002343">
    <property type="entry name" value="Zinc finger protein 33A"/>
    <property type="match status" value="1"/>
</dbReference>
<evidence type="ECO:0000256" key="2">
    <source>
        <dbReference type="ARBA" id="ARBA00022723"/>
    </source>
</evidence>
<feature type="compositionally biased region" description="Low complexity" evidence="10">
    <location>
        <begin position="1099"/>
        <end position="1110"/>
    </location>
</feature>
<dbReference type="EMBL" id="JAACJK010000163">
    <property type="protein sequence ID" value="KAF5326506.1"/>
    <property type="molecule type" value="Genomic_DNA"/>
</dbReference>
<feature type="region of interest" description="Disordered" evidence="10">
    <location>
        <begin position="103"/>
        <end position="200"/>
    </location>
</feature>
<dbReference type="SUPFAM" id="SSF57667">
    <property type="entry name" value="beta-beta-alpha zinc fingers"/>
    <property type="match status" value="1"/>
</dbReference>
<evidence type="ECO:0000256" key="4">
    <source>
        <dbReference type="ARBA" id="ARBA00022833"/>
    </source>
</evidence>
<keyword evidence="5" id="KW-0805">Transcription regulation</keyword>
<feature type="compositionally biased region" description="Pro residues" evidence="10">
    <location>
        <begin position="740"/>
        <end position="752"/>
    </location>
</feature>
<feature type="compositionally biased region" description="Basic and acidic residues" evidence="10">
    <location>
        <begin position="587"/>
        <end position="603"/>
    </location>
</feature>
<evidence type="ECO:0000256" key="5">
    <source>
        <dbReference type="ARBA" id="ARBA00023015"/>
    </source>
</evidence>
<dbReference type="PROSITE" id="PS00028">
    <property type="entry name" value="ZINC_FINGER_C2H2_1"/>
    <property type="match status" value="2"/>
</dbReference>
<dbReference type="AlphaFoldDB" id="A0A8H5BP73"/>
<dbReference type="Pfam" id="PF02200">
    <property type="entry name" value="STE"/>
    <property type="match status" value="1"/>
</dbReference>
<evidence type="ECO:0000256" key="3">
    <source>
        <dbReference type="ARBA" id="ARBA00022771"/>
    </source>
</evidence>
<feature type="region of interest" description="Disordered" evidence="10">
    <location>
        <begin position="728"/>
        <end position="760"/>
    </location>
</feature>
<evidence type="ECO:0000256" key="6">
    <source>
        <dbReference type="ARBA" id="ARBA00023163"/>
    </source>
</evidence>
<reference evidence="12 13" key="1">
    <citation type="journal article" date="2020" name="ISME J.">
        <title>Uncovering the hidden diversity of litter-decomposition mechanisms in mushroom-forming fungi.</title>
        <authorList>
            <person name="Floudas D."/>
            <person name="Bentzer J."/>
            <person name="Ahren D."/>
            <person name="Johansson T."/>
            <person name="Persson P."/>
            <person name="Tunlid A."/>
        </authorList>
    </citation>
    <scope>NUCLEOTIDE SEQUENCE [LARGE SCALE GENOMIC DNA]</scope>
    <source>
        <strain evidence="12 13">CBS 175.51</strain>
    </source>
</reference>
<keyword evidence="13" id="KW-1185">Reference proteome</keyword>
<feature type="compositionally biased region" description="Polar residues" evidence="10">
    <location>
        <begin position="9"/>
        <end position="20"/>
    </location>
</feature>
<feature type="domain" description="C2H2-type" evidence="11">
    <location>
        <begin position="771"/>
        <end position="800"/>
    </location>
</feature>
<dbReference type="InterPro" id="IPR003120">
    <property type="entry name" value="Ste12"/>
</dbReference>
<feature type="compositionally biased region" description="Basic and acidic residues" evidence="10">
    <location>
        <begin position="547"/>
        <end position="561"/>
    </location>
</feature>
<keyword evidence="4" id="KW-0862">Zinc</keyword>
<keyword evidence="7" id="KW-0539">Nucleus</keyword>
<evidence type="ECO:0000313" key="12">
    <source>
        <dbReference type="EMBL" id="KAF5326506.1"/>
    </source>
</evidence>
<feature type="region of interest" description="Disordered" evidence="10">
    <location>
        <begin position="529"/>
        <end position="605"/>
    </location>
</feature>
<feature type="region of interest" description="Disordered" evidence="10">
    <location>
        <begin position="675"/>
        <end position="703"/>
    </location>
</feature>
<dbReference type="PANTHER" id="PTHR47427:SF1">
    <property type="entry name" value="PROTEIN STE12"/>
    <property type="match status" value="1"/>
</dbReference>
<keyword evidence="3 9" id="KW-0863">Zinc-finger</keyword>
<sequence>MDPFGNPAMQASTSYGQHFLSNSNPSSTHSSPRSFPLDLDPSAPYQPHLHQNMHSQTYPIPGGNPYPSVSVHPNRRSQPFMASQMGQRSHSYSAYSTGAPALQVSTNTSSEHDPNERTARPGNAHQHAAFHNSLALPLPPMPDSGNSLVTPTATTSGSSGLSSMSSAGLSSAGNVSSASSAHSSFADAQQQHLQRHQEQDITDRAAQDYIAGTPGLSKGLSRPLSQIEKERLAWLDRLKYFLATAPSRWHTTDTELTANITMSGPASTAFAQGVNIYPGMGIDGSYTSHPAQHAPSHPQLNRFMLPSQEFVTCVLWNGLYHITGTDIVRALVFRFEAFGRPVRNMKKFEEGVFSDLRNLKPGVDACLEEPKSSFLDLLFKYQCIRTQKKQKVFYWFSVPHDRLFLDALDRDLKREKMGQEPTTVIVGEPAMSFTYDSKRPLYEQFSKALGARDGESEFDRNVRNAVKDSSNPDDEDSGIEGGNMTEESSDSHSDMEDVMGTDDDGRPRTSGGSVADAVGKQLLFGYPLLGPSGYKQRRKKASSQKLLRQDSEDPSEERGRTNEAGSSGRLGSVSHSRERSRLVPRYESIRHEFGPGSEDEQRQGEASLSAADYFLKQAKGELLPADGVIRKPRVSQPIGEVNVYYSEGAPPAPPPTAATGPSTHVFELGQSTMARPGHLRGRSTDQITPSTHPHRHSYHGGNLSSSFGTNDFFSAQNVFNQVPVSSAGLTASTSGTLPPQQQPRPAPPPPAPVSSTAMYEQHGADGKIKAFVCPLFSCGRLFKRMEHLKRHLRTHTMERPFTCPKCKKRFSRSDNLNQHLRTHDRTGSGPGGAPGMGGPGDGSAENSGSDNANGEWNENMDDDRDASSGHSGDHSGGESEDEDWARYTASLGDMNYQALTGVDLSALGMAGTYAPDVQMRELEASDVQEVQGDEEGLLMVANSGSGYYPVQSALFSSGDFNTDPSQWNRPTASPAFSTISMPSPNPGHISLRSNRNSITSSPANYLQQLQGHSAGSSISSSYGDDFAAAAAMSAPSHKANFDHGNLYAPSMVLDDASIGAGPIRRHRSMTPSHARNGEPIRRPGTANSGEFNPMGGTPASVGSSSGASSHRGYHPYASGYASSSRSGSAHSSPSLHNIPLASASEFGAHVRSSSRSSNYAPPGVMQVQEQMKHMMSMGAPDVAMGGADAGNGFSDAVFRTDSPAFVQQGVTESPAPYSIDLPGQFGAQGQGFGAPQHSASMPQFGQQQQQQFGDGYYPSHLPTL</sequence>
<dbReference type="Gene3D" id="3.30.160.60">
    <property type="entry name" value="Classic Zinc Finger"/>
    <property type="match status" value="2"/>
</dbReference>
<dbReference type="GO" id="GO:0008270">
    <property type="term" value="F:zinc ion binding"/>
    <property type="evidence" value="ECO:0007669"/>
    <property type="project" value="UniProtKB-KW"/>
</dbReference>
<keyword evidence="2" id="KW-0479">Metal-binding</keyword>
<feature type="region of interest" description="Disordered" evidence="10">
    <location>
        <begin position="820"/>
        <end position="882"/>
    </location>
</feature>
<dbReference type="InterPro" id="IPR036236">
    <property type="entry name" value="Znf_C2H2_sf"/>
</dbReference>
<feature type="region of interest" description="Disordered" evidence="10">
    <location>
        <begin position="1062"/>
        <end position="1110"/>
    </location>
</feature>
<feature type="compositionally biased region" description="Basic and acidic residues" evidence="10">
    <location>
        <begin position="453"/>
        <end position="466"/>
    </location>
</feature>
<dbReference type="InterPro" id="IPR052127">
    <property type="entry name" value="STE12_transcription_factor"/>
</dbReference>
<dbReference type="GO" id="GO:0005634">
    <property type="term" value="C:nucleus"/>
    <property type="evidence" value="ECO:0007669"/>
    <property type="project" value="UniProtKB-SubCell"/>
</dbReference>
<feature type="compositionally biased region" description="Low complexity" evidence="10">
    <location>
        <begin position="21"/>
        <end position="34"/>
    </location>
</feature>
<dbReference type="InterPro" id="IPR013087">
    <property type="entry name" value="Znf_C2H2_type"/>
</dbReference>
<dbReference type="GO" id="GO:1990527">
    <property type="term" value="C:Tec1p-Ste12p-Dig1p complex"/>
    <property type="evidence" value="ECO:0007669"/>
    <property type="project" value="TreeGrafter"/>
</dbReference>
<dbReference type="PANTHER" id="PTHR47427">
    <property type="entry name" value="PROTEIN STE12"/>
    <property type="match status" value="1"/>
</dbReference>
<accession>A0A8H5BP73</accession>